<dbReference type="EMBL" id="VUJU01003712">
    <property type="protein sequence ID" value="KAF0756976.1"/>
    <property type="molecule type" value="Genomic_DNA"/>
</dbReference>
<reference evidence="2 3" key="1">
    <citation type="submission" date="2019-08" db="EMBL/GenBank/DDBJ databases">
        <title>Whole genome of Aphis craccivora.</title>
        <authorList>
            <person name="Voronova N.V."/>
            <person name="Shulinski R.S."/>
            <person name="Bandarenka Y.V."/>
            <person name="Zhorov D.G."/>
            <person name="Warner D."/>
        </authorList>
    </citation>
    <scope>NUCLEOTIDE SEQUENCE [LARGE SCALE GENOMIC DNA]</scope>
    <source>
        <strain evidence="2">180601</strain>
        <tissue evidence="2">Whole Body</tissue>
    </source>
</reference>
<keyword evidence="1" id="KW-1133">Transmembrane helix</keyword>
<dbReference type="AlphaFoldDB" id="A0A6G0YJ16"/>
<keyword evidence="1" id="KW-0472">Membrane</keyword>
<sequence>MTTRIEQKMWYQGQSKQITLYKIVFNKLIIAVSVIALLFLQYKNNILSPSTMRMVCIAMAQSIYSYGIGSWSGAFNIQLNSLETTINSLIKISFKKPYRMSTVLLYRETEFGKRNPINVGIKMAMELNIDLENVLFRRTRYNLRTLVSTTSLAYRDNHICIMSYYNKLKYLTYSGLILSNTTICKLMLKSQISFVVDSKHIKYLLTCYFLGTGPISHSSYPMGGGSTFKIVKIFIRFQFKSRYLTNINLIFFIFFYHSCAASPIFIPS</sequence>
<evidence type="ECO:0000313" key="3">
    <source>
        <dbReference type="Proteomes" id="UP000478052"/>
    </source>
</evidence>
<feature type="transmembrane region" description="Helical" evidence="1">
    <location>
        <begin position="52"/>
        <end position="71"/>
    </location>
</feature>
<proteinExistence type="predicted"/>
<accession>A0A6G0YJ16</accession>
<name>A0A6G0YJ16_APHCR</name>
<evidence type="ECO:0000256" key="1">
    <source>
        <dbReference type="SAM" id="Phobius"/>
    </source>
</evidence>
<keyword evidence="3" id="KW-1185">Reference proteome</keyword>
<dbReference type="OrthoDB" id="10598359at2759"/>
<keyword evidence="2" id="KW-0808">Transferase</keyword>
<keyword evidence="1" id="KW-0812">Transmembrane</keyword>
<gene>
    <name evidence="2" type="ORF">FWK35_00009668</name>
</gene>
<organism evidence="2 3">
    <name type="scientific">Aphis craccivora</name>
    <name type="common">Cowpea aphid</name>
    <dbReference type="NCBI Taxonomy" id="307492"/>
    <lineage>
        <taxon>Eukaryota</taxon>
        <taxon>Metazoa</taxon>
        <taxon>Ecdysozoa</taxon>
        <taxon>Arthropoda</taxon>
        <taxon>Hexapoda</taxon>
        <taxon>Insecta</taxon>
        <taxon>Pterygota</taxon>
        <taxon>Neoptera</taxon>
        <taxon>Paraneoptera</taxon>
        <taxon>Hemiptera</taxon>
        <taxon>Sternorrhyncha</taxon>
        <taxon>Aphidomorpha</taxon>
        <taxon>Aphidoidea</taxon>
        <taxon>Aphididae</taxon>
        <taxon>Aphidini</taxon>
        <taxon>Aphis</taxon>
        <taxon>Aphis</taxon>
    </lineage>
</organism>
<dbReference type="GO" id="GO:0003964">
    <property type="term" value="F:RNA-directed DNA polymerase activity"/>
    <property type="evidence" value="ECO:0007669"/>
    <property type="project" value="UniProtKB-KW"/>
</dbReference>
<evidence type="ECO:0000313" key="2">
    <source>
        <dbReference type="EMBL" id="KAF0756976.1"/>
    </source>
</evidence>
<protein>
    <submittedName>
        <fullName evidence="2">Putative RNA-directed DNA polymerase</fullName>
    </submittedName>
</protein>
<comment type="caution">
    <text evidence="2">The sequence shown here is derived from an EMBL/GenBank/DDBJ whole genome shotgun (WGS) entry which is preliminary data.</text>
</comment>
<keyword evidence="2" id="KW-0695">RNA-directed DNA polymerase</keyword>
<keyword evidence="2" id="KW-0548">Nucleotidyltransferase</keyword>
<dbReference type="Proteomes" id="UP000478052">
    <property type="component" value="Unassembled WGS sequence"/>
</dbReference>
<feature type="transmembrane region" description="Helical" evidence="1">
    <location>
        <begin position="243"/>
        <end position="266"/>
    </location>
</feature>
<feature type="transmembrane region" description="Helical" evidence="1">
    <location>
        <begin position="20"/>
        <end position="40"/>
    </location>
</feature>